<dbReference type="EMBL" id="QTSX02001601">
    <property type="protein sequence ID" value="KAJ9080111.1"/>
    <property type="molecule type" value="Genomic_DNA"/>
</dbReference>
<accession>A0ACC2U0H1</accession>
<keyword evidence="1" id="KW-0560">Oxidoreductase</keyword>
<evidence type="ECO:0000313" key="2">
    <source>
        <dbReference type="Proteomes" id="UP001165960"/>
    </source>
</evidence>
<evidence type="ECO:0000313" key="1">
    <source>
        <dbReference type="EMBL" id="KAJ9080111.1"/>
    </source>
</evidence>
<protein>
    <submittedName>
        <fullName evidence="1">Thioredoxin-disulfide reductase</fullName>
        <ecNumber evidence="1">1.-.-.-</ecNumber>
    </submittedName>
</protein>
<gene>
    <name evidence="1" type="primary">TRR1_2</name>
    <name evidence="1" type="ORF">DSO57_1028459</name>
</gene>
<comment type="caution">
    <text evidence="1">The sequence shown here is derived from an EMBL/GenBank/DDBJ whole genome shotgun (WGS) entry which is preliminary data.</text>
</comment>
<sequence length="217" mass="23685">MSTTQQKHKIVIIGSGPAGHTAAIYAARANMEPVMFEGMLAGGVAPGGQLTTTTDVENFPGFPEGISGPELMDKMRAQSVRFGTKIITETITRVDFSSRPFKLWREYEDSDADTPVLAETVIVATGATAKRLHIKGEDVYWNRGMSACAVCDGAIPMFRNQHLAVVGGGDTAAEEAMFLTKYGSKVSVLVRRDELRASKIMADRLMKKSKSRNYLEY</sequence>
<organism evidence="1 2">
    <name type="scientific">Entomophthora muscae</name>
    <dbReference type="NCBI Taxonomy" id="34485"/>
    <lineage>
        <taxon>Eukaryota</taxon>
        <taxon>Fungi</taxon>
        <taxon>Fungi incertae sedis</taxon>
        <taxon>Zoopagomycota</taxon>
        <taxon>Entomophthoromycotina</taxon>
        <taxon>Entomophthoromycetes</taxon>
        <taxon>Entomophthorales</taxon>
        <taxon>Entomophthoraceae</taxon>
        <taxon>Entomophthora</taxon>
    </lineage>
</organism>
<dbReference type="Proteomes" id="UP001165960">
    <property type="component" value="Unassembled WGS sequence"/>
</dbReference>
<name>A0ACC2U0H1_9FUNG</name>
<keyword evidence="2" id="KW-1185">Reference proteome</keyword>
<dbReference type="EC" id="1.-.-.-" evidence="1"/>
<proteinExistence type="predicted"/>
<reference evidence="1" key="1">
    <citation type="submission" date="2022-04" db="EMBL/GenBank/DDBJ databases">
        <title>Genome of the entomopathogenic fungus Entomophthora muscae.</title>
        <authorList>
            <person name="Elya C."/>
            <person name="Lovett B.R."/>
            <person name="Lee E."/>
            <person name="Macias A.M."/>
            <person name="Hajek A.E."/>
            <person name="De Bivort B.L."/>
            <person name="Kasson M.T."/>
            <person name="De Fine Licht H.H."/>
            <person name="Stajich J.E."/>
        </authorList>
    </citation>
    <scope>NUCLEOTIDE SEQUENCE</scope>
    <source>
        <strain evidence="1">Berkeley</strain>
    </source>
</reference>